<evidence type="ECO:0000313" key="3">
    <source>
        <dbReference type="EMBL" id="CDN40191.1"/>
    </source>
</evidence>
<keyword evidence="4" id="KW-1185">Reference proteome</keyword>
<keyword evidence="1" id="KW-0472">Membrane</keyword>
<keyword evidence="1" id="KW-0812">Transmembrane</keyword>
<dbReference type="InterPro" id="IPR027417">
    <property type="entry name" value="P-loop_NTPase"/>
</dbReference>
<sequence length="736" mass="85618">MFFPISIPILCGWWYSQWIFKKLIYSKLFSIKDFFIFITISFPIIIASFFALWNFWYINFFKIYFFDPTIRFPKGLNILVNILSIAPLITIFTMIILVLLHYSLRNKYFLKNQEKIKKEQEKINDGELTNDHSKETYSLFERLIFINLYSKKIPNKKINKPRPSNGVVLNEKVLIPVKALQQPISVLGSSGYGKTTTLIHFLKFAFLNNYPVIFIDGKGDRKLINELADIAKANRLKMKSWSIDGNLEKKTNEVKYNPFKNKTDNQIVALLLESQGYSQSAKNHSDSMYYRQIEKAILDLVVPSLTKLNIPIDLKSLSKYTNKKTFESLAFNRHNIFILDPLITEKYKKIKYFFDHKLSKIMAISLKERQIILKNKNFSFYPINKYEYLLPVLILSKLTKVHLSNQFLIYFSLIFVIPGENSSLLYTNYFTLLKNIYFENYHHENEAILQMKNMINQIERKQWLSLHLKLKSMAESLKTISANGIGLKDIINRKNNNNFIFFSIAMLEDSVNSKFVSDIIMLDIMQNASYNQTQGQTILLLDEYSAFGSSILSTLVLQARSLMYSLILSYQGISDIAKMGLEFKDIVLNNCNTFIVHKVQEPSGSTEISKLFGTKKNLVDTYQYKSKMNRELNLAGVDRTIDETYLFNPNVIQKLEPGNAIIKTITPDGKTYIHQEIQKIDFISPHVNMEIKKKKSSRKIIPAKPFILFWNFSKDADVNYKNMLAAFIRKISKNAT</sequence>
<dbReference type="Pfam" id="PF12696">
    <property type="entry name" value="TraG-D_C"/>
    <property type="match status" value="1"/>
</dbReference>
<gene>
    <name evidence="3" type="ORF">MAMA39_00660</name>
</gene>
<dbReference type="KEGG" id="mamp:MAMA39_00660"/>
<organism evidence="3 4">
    <name type="scientific">Mycoplasma amphoriforme A39</name>
    <dbReference type="NCBI Taxonomy" id="572419"/>
    <lineage>
        <taxon>Bacteria</taxon>
        <taxon>Bacillati</taxon>
        <taxon>Mycoplasmatota</taxon>
        <taxon>Mollicutes</taxon>
        <taxon>Mycoplasmataceae</taxon>
        <taxon>Mycoplasma</taxon>
    </lineage>
</organism>
<dbReference type="Gene3D" id="3.40.50.300">
    <property type="entry name" value="P-loop containing nucleotide triphosphate hydrolases"/>
    <property type="match status" value="2"/>
</dbReference>
<name>A0A292IGZ6_9MOLU</name>
<feature type="transmembrane region" description="Helical" evidence="1">
    <location>
        <begin position="34"/>
        <end position="58"/>
    </location>
</feature>
<evidence type="ECO:0000313" key="4">
    <source>
        <dbReference type="Proteomes" id="UP000261764"/>
    </source>
</evidence>
<dbReference type="AlphaFoldDB" id="A0A292IGZ6"/>
<proteinExistence type="predicted"/>
<dbReference type="InterPro" id="IPR051162">
    <property type="entry name" value="T4SS_component"/>
</dbReference>
<reference evidence="3 4" key="1">
    <citation type="journal article" date="2015" name="Clin. Infect. Dis.">
        <title>Genomic Investigations unmask Mycoplasma amphoriforme, a new respiratory pathogen.</title>
        <authorList>
            <person name="Gillespie S.H."/>
            <person name="Ling C.L."/>
            <person name="Oravcova K."/>
            <person name="Pinheiro M."/>
            <person name="Wells L."/>
            <person name="Bryant J.M."/>
            <person name="McHugh T.D."/>
            <person name="Bebear C."/>
            <person name="Webster D."/>
            <person name="Harris S.R."/>
            <person name="Seth-Smith H.M."/>
            <person name="Thomson N.R."/>
        </authorList>
    </citation>
    <scope>NUCLEOTIDE SEQUENCE [LARGE SCALE GENOMIC DNA]</scope>
    <source>
        <strain evidence="3 4">A39</strain>
    </source>
</reference>
<feature type="domain" description="TraD/TraG TraM recognition site" evidence="2">
    <location>
        <begin position="539"/>
        <end position="655"/>
    </location>
</feature>
<dbReference type="PANTHER" id="PTHR30121:SF11">
    <property type="entry name" value="AAA+ ATPASE DOMAIN-CONTAINING PROTEIN"/>
    <property type="match status" value="1"/>
</dbReference>
<protein>
    <recommendedName>
        <fullName evidence="2">TraD/TraG TraM recognition site domain-containing protein</fullName>
    </recommendedName>
</protein>
<evidence type="ECO:0000259" key="2">
    <source>
        <dbReference type="Pfam" id="PF12696"/>
    </source>
</evidence>
<dbReference type="PANTHER" id="PTHR30121">
    <property type="entry name" value="UNCHARACTERIZED PROTEIN YJGR-RELATED"/>
    <property type="match status" value="1"/>
</dbReference>
<dbReference type="Proteomes" id="UP000261764">
    <property type="component" value="Chromosome I"/>
</dbReference>
<dbReference type="SUPFAM" id="SSF52540">
    <property type="entry name" value="P-loop containing nucleoside triphosphate hydrolases"/>
    <property type="match status" value="1"/>
</dbReference>
<dbReference type="EMBL" id="HG937516">
    <property type="protein sequence ID" value="CDN40191.1"/>
    <property type="molecule type" value="Genomic_DNA"/>
</dbReference>
<accession>A0A292IGZ6</accession>
<keyword evidence="1" id="KW-1133">Transmembrane helix</keyword>
<evidence type="ECO:0000256" key="1">
    <source>
        <dbReference type="SAM" id="Phobius"/>
    </source>
</evidence>
<feature type="transmembrane region" description="Helical" evidence="1">
    <location>
        <begin position="78"/>
        <end position="102"/>
    </location>
</feature>
<dbReference type="InterPro" id="IPR032689">
    <property type="entry name" value="TraG-D_C"/>
</dbReference>